<keyword evidence="3" id="KW-1185">Reference proteome</keyword>
<feature type="transmembrane region" description="Helical" evidence="1">
    <location>
        <begin position="351"/>
        <end position="370"/>
    </location>
</feature>
<dbReference type="AlphaFoldDB" id="A0A8J3K1T9"/>
<evidence type="ECO:0000256" key="1">
    <source>
        <dbReference type="SAM" id="Phobius"/>
    </source>
</evidence>
<feature type="transmembrane region" description="Helical" evidence="1">
    <location>
        <begin position="201"/>
        <end position="221"/>
    </location>
</feature>
<protein>
    <submittedName>
        <fullName evidence="2">p-aminobenzoyl-glutamate transporter</fullName>
    </submittedName>
</protein>
<gene>
    <name evidence="2" type="ORF">Cch02nite_26040</name>
</gene>
<feature type="transmembrane region" description="Helical" evidence="1">
    <location>
        <begin position="521"/>
        <end position="546"/>
    </location>
</feature>
<feature type="transmembrane region" description="Helical" evidence="1">
    <location>
        <begin position="460"/>
        <end position="485"/>
    </location>
</feature>
<organism evidence="2 3">
    <name type="scientific">Catellatospora chokoriensis</name>
    <dbReference type="NCBI Taxonomy" id="310353"/>
    <lineage>
        <taxon>Bacteria</taxon>
        <taxon>Bacillati</taxon>
        <taxon>Actinomycetota</taxon>
        <taxon>Actinomycetes</taxon>
        <taxon>Micromonosporales</taxon>
        <taxon>Micromonosporaceae</taxon>
        <taxon>Catellatospora</taxon>
    </lineage>
</organism>
<feature type="transmembrane region" description="Helical" evidence="1">
    <location>
        <begin position="433"/>
        <end position="453"/>
    </location>
</feature>
<dbReference type="PANTHER" id="PTHR30282">
    <property type="entry name" value="P-AMINOBENZOYL GLUTAMATE TRANSPORTER"/>
    <property type="match status" value="1"/>
</dbReference>
<keyword evidence="1" id="KW-1133">Transmembrane helix</keyword>
<dbReference type="GO" id="GO:1902604">
    <property type="term" value="P:p-aminobenzoyl-glutamate transmembrane transport"/>
    <property type="evidence" value="ECO:0007669"/>
    <property type="project" value="InterPro"/>
</dbReference>
<feature type="transmembrane region" description="Helical" evidence="1">
    <location>
        <begin position="391"/>
        <end position="413"/>
    </location>
</feature>
<dbReference type="GO" id="GO:0015558">
    <property type="term" value="F:secondary active p-aminobenzoyl-glutamate transmembrane transporter activity"/>
    <property type="evidence" value="ECO:0007669"/>
    <property type="project" value="InterPro"/>
</dbReference>
<feature type="transmembrane region" description="Helical" evidence="1">
    <location>
        <begin position="161"/>
        <end position="194"/>
    </location>
</feature>
<sequence>MTAATASAGKRPFTQRLLDGVEKVGNKVPHPVMIFLILIGLIIVLSAIFAAIGVQVTYESAAPAPVVAEETYPGGTQQPSLDIPPEEFYHPEVKTHTETTAIKSLLTADGIRFIFTSAVTNFTNFGVVGVILVAMIGVGLAERAGLIGALIRKLVAVAPPWSLTFIIVLVGILSSIASDAGYLVLIPLGAVAFMSVGRHPLAGLAAAFGAVGGTFMVNVLITPTDGIITEITNEAVALADPARKISLTANMFFAIGSTVFLAFLITFITEKIIEPRLGKYTGAVSHEATDVPEAAPVEGDAPPAAQARGLRYAGWGLLAVLAVLLLLSVPPKPWGILRNPVTGSLVEDSPLMDSLIFIIMLVFLVCGLCYGAGAGTLKGTAAAMDAITKTFAGLGGLIFMLLVIAQFIAYFNYTNMATVAAVKMADGLERANIGPLWLLIGFILVVLLLDIIIPGVIPKWAIFAPIFVPLFLRLGVAPQTVLAAYRVADSPMNVVTPLMVYLPFIVLLAQKYKKEAGVGTVISLMIPYMLIIAVAWTLFFVVWYLLGIPLGPGAPVELG</sequence>
<dbReference type="PANTHER" id="PTHR30282:SF0">
    <property type="entry name" value="P-AMINOBENZOYL-GLUTAMATE TRANSPORT PROTEIN"/>
    <property type="match status" value="1"/>
</dbReference>
<feature type="transmembrane region" description="Helical" evidence="1">
    <location>
        <begin position="32"/>
        <end position="54"/>
    </location>
</feature>
<proteinExistence type="predicted"/>
<dbReference type="EMBL" id="BONG01000013">
    <property type="protein sequence ID" value="GIF89160.1"/>
    <property type="molecule type" value="Genomic_DNA"/>
</dbReference>
<feature type="transmembrane region" description="Helical" evidence="1">
    <location>
        <begin position="251"/>
        <end position="269"/>
    </location>
</feature>
<dbReference type="Proteomes" id="UP000619293">
    <property type="component" value="Unassembled WGS sequence"/>
</dbReference>
<dbReference type="RefSeq" id="WP_191840577.1">
    <property type="nucleotide sequence ID" value="NZ_BAAALB010000011.1"/>
</dbReference>
<evidence type="ECO:0000313" key="3">
    <source>
        <dbReference type="Proteomes" id="UP000619293"/>
    </source>
</evidence>
<keyword evidence="1" id="KW-0812">Transmembrane</keyword>
<accession>A0A8J3K1T9</accession>
<name>A0A8J3K1T9_9ACTN</name>
<keyword evidence="1" id="KW-0472">Membrane</keyword>
<reference evidence="2 3" key="1">
    <citation type="submission" date="2021-01" db="EMBL/GenBank/DDBJ databases">
        <title>Whole genome shotgun sequence of Catellatospora chokoriensis NBRC 107358.</title>
        <authorList>
            <person name="Komaki H."/>
            <person name="Tamura T."/>
        </authorList>
    </citation>
    <scope>NUCLEOTIDE SEQUENCE [LARGE SCALE GENOMIC DNA]</scope>
    <source>
        <strain evidence="2 3">NBRC 107358</strain>
    </source>
</reference>
<feature type="transmembrane region" description="Helical" evidence="1">
    <location>
        <begin position="312"/>
        <end position="331"/>
    </location>
</feature>
<dbReference type="InterPro" id="IPR004697">
    <property type="entry name" value="AbgT"/>
</dbReference>
<comment type="caution">
    <text evidence="2">The sequence shown here is derived from an EMBL/GenBank/DDBJ whole genome shotgun (WGS) entry which is preliminary data.</text>
</comment>
<feature type="transmembrane region" description="Helical" evidence="1">
    <location>
        <begin position="491"/>
        <end position="509"/>
    </location>
</feature>
<dbReference type="Pfam" id="PF03806">
    <property type="entry name" value="ABG_transport"/>
    <property type="match status" value="1"/>
</dbReference>
<evidence type="ECO:0000313" key="2">
    <source>
        <dbReference type="EMBL" id="GIF89160.1"/>
    </source>
</evidence>
<feature type="transmembrane region" description="Helical" evidence="1">
    <location>
        <begin position="122"/>
        <end position="141"/>
    </location>
</feature>